<reference evidence="1 2" key="1">
    <citation type="submission" date="2018-01" db="EMBL/GenBank/DDBJ databases">
        <title>Draft Genome Sequence of Salmonella Enteritidis Phage SE131.</title>
        <authorList>
            <person name="Kim Y."/>
            <person name="Han B.K."/>
            <person name="Kim H."/>
            <person name="Kim D."/>
        </authorList>
    </citation>
    <scope>NUCLEOTIDE SEQUENCE [LARGE SCALE GENOMIC DNA]</scope>
</reference>
<evidence type="ECO:0000313" key="1">
    <source>
        <dbReference type="EMBL" id="AVJ48215.1"/>
    </source>
</evidence>
<dbReference type="RefSeq" id="YP_010672064.1">
    <property type="nucleotide sequence ID" value="NC_070974.1"/>
</dbReference>
<proteinExistence type="predicted"/>
<dbReference type="EMBL" id="MG873442">
    <property type="protein sequence ID" value="AVJ48215.1"/>
    <property type="molecule type" value="Genomic_DNA"/>
</dbReference>
<name>A0A2P1CBF1_9CAUD</name>
<sequence length="161" mass="18944">MTIQRNRSRNRDVNKVVNFLIGPDVTKEAPKDIYKFEVHVYFGDADMYQTLNLFIKDQNKAIEFADFLKNQLAVAYPNGRGGSEEYDYKNSPDIQDWDVWFGDGSEYDEETDEWIESDIQPEFPEVWPSNWEMGGEASYDYTNITYFDENGREFQVEIVLD</sequence>
<dbReference type="Proteomes" id="UP000240649">
    <property type="component" value="Segment"/>
</dbReference>
<keyword evidence="2" id="KW-1185">Reference proteome</keyword>
<evidence type="ECO:0000313" key="2">
    <source>
        <dbReference type="Proteomes" id="UP000240649"/>
    </source>
</evidence>
<protein>
    <submittedName>
        <fullName evidence="1">Uncharacterized protein</fullName>
    </submittedName>
</protein>
<organism evidence="1 2">
    <name type="scientific">Salmonella phage SE131</name>
    <dbReference type="NCBI Taxonomy" id="2081631"/>
    <lineage>
        <taxon>Viruses</taxon>
        <taxon>Duplodnaviria</taxon>
        <taxon>Heunggongvirae</taxon>
        <taxon>Uroviricota</taxon>
        <taxon>Caudoviricetes</taxon>
        <taxon>Grimontviridae</taxon>
        <taxon>Moazamivirus</taxon>
        <taxon>Moazamivirus SE131</taxon>
    </lineage>
</organism>
<accession>A0A2P1CBF1</accession>
<dbReference type="KEGG" id="vg:77948334"/>
<dbReference type="GeneID" id="77948334"/>